<evidence type="ECO:0000313" key="4">
    <source>
        <dbReference type="EMBL" id="ALE91317.1"/>
    </source>
</evidence>
<keyword evidence="2" id="KW-0812">Transmembrane</keyword>
<dbReference type="KEGG" id="aaq:AOC05_01400"/>
<evidence type="ECO:0000259" key="3">
    <source>
        <dbReference type="Pfam" id="PF13399"/>
    </source>
</evidence>
<evidence type="ECO:0000256" key="2">
    <source>
        <dbReference type="SAM" id="Phobius"/>
    </source>
</evidence>
<feature type="domain" description="LytR/CpsA/Psr regulator C-terminal" evidence="3">
    <location>
        <begin position="118"/>
        <end position="201"/>
    </location>
</feature>
<dbReference type="AlphaFoldDB" id="A0A0M4QDX1"/>
<organism evidence="4 5">
    <name type="scientific">Arthrobacter alpinus</name>
    <dbReference type="NCBI Taxonomy" id="656366"/>
    <lineage>
        <taxon>Bacteria</taxon>
        <taxon>Bacillati</taxon>
        <taxon>Actinomycetota</taxon>
        <taxon>Actinomycetes</taxon>
        <taxon>Micrococcales</taxon>
        <taxon>Micrococcaceae</taxon>
        <taxon>Arthrobacter</taxon>
    </lineage>
</organism>
<gene>
    <name evidence="4" type="ORF">AOC05_01400</name>
</gene>
<feature type="region of interest" description="Disordered" evidence="1">
    <location>
        <begin position="65"/>
        <end position="115"/>
    </location>
</feature>
<dbReference type="Gene3D" id="3.30.70.2390">
    <property type="match status" value="1"/>
</dbReference>
<proteinExistence type="predicted"/>
<dbReference type="InterPro" id="IPR027381">
    <property type="entry name" value="LytR/CpsA/Psr_C"/>
</dbReference>
<reference evidence="5" key="1">
    <citation type="submission" date="2015-09" db="EMBL/GenBank/DDBJ databases">
        <title>Complete genome of Arthrobacter alpinus strain R3.8.</title>
        <authorList>
            <person name="See-Too W.S."/>
            <person name="Chan K.G."/>
        </authorList>
    </citation>
    <scope>NUCLEOTIDE SEQUENCE [LARGE SCALE GENOMIC DNA]</scope>
    <source>
        <strain evidence="5">R3.8</strain>
    </source>
</reference>
<evidence type="ECO:0000256" key="1">
    <source>
        <dbReference type="SAM" id="MobiDB-lite"/>
    </source>
</evidence>
<feature type="transmembrane region" description="Helical" evidence="2">
    <location>
        <begin position="33"/>
        <end position="54"/>
    </location>
</feature>
<feature type="compositionally biased region" description="Basic and acidic residues" evidence="1">
    <location>
        <begin position="1"/>
        <end position="17"/>
    </location>
</feature>
<keyword evidence="2" id="KW-1133">Transmembrane helix</keyword>
<accession>A0A0M4QDX1</accession>
<dbReference type="EMBL" id="CP012677">
    <property type="protein sequence ID" value="ALE91317.1"/>
    <property type="molecule type" value="Genomic_DNA"/>
</dbReference>
<name>A0A0M4QDX1_9MICC</name>
<dbReference type="OrthoDB" id="4966791at2"/>
<feature type="compositionally biased region" description="Low complexity" evidence="1">
    <location>
        <begin position="71"/>
        <end position="100"/>
    </location>
</feature>
<keyword evidence="5" id="KW-1185">Reference proteome</keyword>
<dbReference type="Pfam" id="PF13399">
    <property type="entry name" value="LytR_C"/>
    <property type="match status" value="1"/>
</dbReference>
<sequence length="203" mass="20619">MSNYPRDEFDRVPENSARHGVHRASLETPTRSLLPLMIFGVAALCIGVLAFFVVPKIAGNDTAAPPPPVGQSAAATTAQTSSDVLPSPTSSATPTTTQAPTPEPTAAPTPDSVVDKSTPVAVYNGTGTPGLAAKYAALVTAGGWTVSQSANWGGLPQATSVIFYSGVTQKANAQALGTLLNITNLVDTAELKIPLTVVLGPGA</sequence>
<keyword evidence="2" id="KW-0472">Membrane</keyword>
<dbReference type="Proteomes" id="UP000062833">
    <property type="component" value="Chromosome"/>
</dbReference>
<feature type="region of interest" description="Disordered" evidence="1">
    <location>
        <begin position="1"/>
        <end position="25"/>
    </location>
</feature>
<evidence type="ECO:0000313" key="5">
    <source>
        <dbReference type="Proteomes" id="UP000062833"/>
    </source>
</evidence>
<dbReference type="PATRIC" id="fig|656366.3.peg.316"/>
<protein>
    <recommendedName>
        <fullName evidence="3">LytR/CpsA/Psr regulator C-terminal domain-containing protein</fullName>
    </recommendedName>
</protein>
<dbReference type="RefSeq" id="WP_062005036.1">
    <property type="nucleotide sequence ID" value="NZ_CP012677.1"/>
</dbReference>